<evidence type="ECO:0000313" key="5">
    <source>
        <dbReference type="EMBL" id="SDQ26483.1"/>
    </source>
</evidence>
<dbReference type="PANTHER" id="PTHR42840:SF3">
    <property type="entry name" value="BINDING ROSSMANN FOLD OXIDOREDUCTASE, PUTATIVE (AFU_ORTHOLOGUE AFUA_2G10240)-RELATED"/>
    <property type="match status" value="1"/>
</dbReference>
<dbReference type="EMBL" id="FNKH01000002">
    <property type="protein sequence ID" value="SDQ26483.1"/>
    <property type="molecule type" value="Genomic_DNA"/>
</dbReference>
<evidence type="ECO:0000259" key="3">
    <source>
        <dbReference type="Pfam" id="PF01408"/>
    </source>
</evidence>
<dbReference type="InterPro" id="IPR036291">
    <property type="entry name" value="NAD(P)-bd_dom_sf"/>
</dbReference>
<dbReference type="Gene3D" id="3.30.360.10">
    <property type="entry name" value="Dihydrodipicolinate Reductase, domain 2"/>
    <property type="match status" value="1"/>
</dbReference>
<name>A0A1H0ZGA0_9MICC</name>
<dbReference type="KEGG" id="acry:AC20117_15580"/>
<dbReference type="InterPro" id="IPR000683">
    <property type="entry name" value="Gfo/Idh/MocA-like_OxRdtase_N"/>
</dbReference>
<organism evidence="5 6">
    <name type="scientific">Crystallibacter crystallopoietes</name>
    <dbReference type="NCBI Taxonomy" id="37928"/>
    <lineage>
        <taxon>Bacteria</taxon>
        <taxon>Bacillati</taxon>
        <taxon>Actinomycetota</taxon>
        <taxon>Actinomycetes</taxon>
        <taxon>Micrococcales</taxon>
        <taxon>Micrococcaceae</taxon>
        <taxon>Crystallibacter</taxon>
    </lineage>
</organism>
<comment type="similarity">
    <text evidence="1">Belongs to the Gfo/Idh/MocA family.</text>
</comment>
<feature type="domain" description="Gfo/Idh/MocA-like oxidoreductase C-terminal" evidence="4">
    <location>
        <begin position="139"/>
        <end position="326"/>
    </location>
</feature>
<dbReference type="SUPFAM" id="SSF55347">
    <property type="entry name" value="Glyceraldehyde-3-phosphate dehydrogenase-like, C-terminal domain"/>
    <property type="match status" value="1"/>
</dbReference>
<dbReference type="GO" id="GO:0016491">
    <property type="term" value="F:oxidoreductase activity"/>
    <property type="evidence" value="ECO:0007669"/>
    <property type="project" value="UniProtKB-KW"/>
</dbReference>
<evidence type="ECO:0000256" key="2">
    <source>
        <dbReference type="ARBA" id="ARBA00023002"/>
    </source>
</evidence>
<evidence type="ECO:0000256" key="1">
    <source>
        <dbReference type="ARBA" id="ARBA00010928"/>
    </source>
</evidence>
<dbReference type="STRING" id="37928.SAMN04489742_0340"/>
<keyword evidence="6" id="KW-1185">Reference proteome</keyword>
<dbReference type="InterPro" id="IPR004104">
    <property type="entry name" value="Gfo/Idh/MocA-like_OxRdtase_C"/>
</dbReference>
<accession>A0A1H0ZGA0</accession>
<dbReference type="GO" id="GO:0000166">
    <property type="term" value="F:nucleotide binding"/>
    <property type="evidence" value="ECO:0007669"/>
    <property type="project" value="InterPro"/>
</dbReference>
<dbReference type="AlphaFoldDB" id="A0A1H0ZGA0"/>
<keyword evidence="2" id="KW-0560">Oxidoreductase</keyword>
<dbReference type="PANTHER" id="PTHR42840">
    <property type="entry name" value="NAD(P)-BINDING ROSSMANN-FOLD SUPERFAMILY PROTEIN-RELATED"/>
    <property type="match status" value="1"/>
</dbReference>
<proteinExistence type="inferred from homology"/>
<evidence type="ECO:0000259" key="4">
    <source>
        <dbReference type="Pfam" id="PF02894"/>
    </source>
</evidence>
<protein>
    <submittedName>
        <fullName evidence="5">Myo-inositol 2-dehydrogenase / D-chiro-inositol 1-dehydrogenase</fullName>
    </submittedName>
</protein>
<dbReference type="RefSeq" id="WP_074698839.1">
    <property type="nucleotide sequence ID" value="NZ_CP018863.1"/>
</dbReference>
<dbReference type="SUPFAM" id="SSF51735">
    <property type="entry name" value="NAD(P)-binding Rossmann-fold domains"/>
    <property type="match status" value="1"/>
</dbReference>
<sequence length="334" mass="35374">MTIRTGVIGAGVMGADHAQNLARNIGGASLSVIADIDAERAQASASALGARAVSDPLELIKANDVDAVVIASHDSTHAELVQACLDAGKPVLCEKPLAPTAAEAREVVEAERRVRDDQGRSLVSVGFMRRFDPGHLEVREAIEEGRLGRTLLLHGISRNVSAAPGATSESAVTNSAIHELDSFPWLLDSPITEVAWVPGILSTSEAASGLQDPAFMMMRLGSGVLATLELFLNAGHGYSTQCEVVGEHGTGRFLEPASVAYNADLKSYTQYPQDWRPRFAEAYRRQLQAWIHSLQEGTGSPLASAEDGLRATLAAEAMVASMHNGGAFTPVEQV</sequence>
<dbReference type="Pfam" id="PF02894">
    <property type="entry name" value="GFO_IDH_MocA_C"/>
    <property type="match status" value="1"/>
</dbReference>
<evidence type="ECO:0000313" key="6">
    <source>
        <dbReference type="Proteomes" id="UP000181917"/>
    </source>
</evidence>
<gene>
    <name evidence="5" type="ORF">SAMN04489742_0340</name>
</gene>
<dbReference type="Pfam" id="PF01408">
    <property type="entry name" value="GFO_IDH_MocA"/>
    <property type="match status" value="1"/>
</dbReference>
<dbReference type="Proteomes" id="UP000181917">
    <property type="component" value="Unassembled WGS sequence"/>
</dbReference>
<reference evidence="5 6" key="1">
    <citation type="submission" date="2016-10" db="EMBL/GenBank/DDBJ databases">
        <authorList>
            <person name="de Groot N.N."/>
        </authorList>
    </citation>
    <scope>NUCLEOTIDE SEQUENCE [LARGE SCALE GENOMIC DNA]</scope>
    <source>
        <strain evidence="5 6">DSM 20117</strain>
    </source>
</reference>
<feature type="domain" description="Gfo/Idh/MocA-like oxidoreductase N-terminal" evidence="3">
    <location>
        <begin position="3"/>
        <end position="113"/>
    </location>
</feature>
<dbReference type="Gene3D" id="3.40.50.720">
    <property type="entry name" value="NAD(P)-binding Rossmann-like Domain"/>
    <property type="match status" value="1"/>
</dbReference>
<dbReference type="OrthoDB" id="256869at2"/>